<evidence type="ECO:0000313" key="1">
    <source>
        <dbReference type="EMBL" id="EJW76487.1"/>
    </source>
</evidence>
<reference evidence="2" key="1">
    <citation type="submission" date="2012-08" db="EMBL/GenBank/DDBJ databases">
        <title>The Genome Sequence of Wuchereria bancrofti.</title>
        <authorList>
            <person name="Nutman T.B."/>
            <person name="Fink D.L."/>
            <person name="Russ C."/>
            <person name="Young S."/>
            <person name="Zeng Q."/>
            <person name="Koehrsen M."/>
            <person name="Alvarado L."/>
            <person name="Berlin A."/>
            <person name="Chapman S.B."/>
            <person name="Chen Z."/>
            <person name="Freedman E."/>
            <person name="Gellesch M."/>
            <person name="Goldberg J."/>
            <person name="Griggs A."/>
            <person name="Gujja S."/>
            <person name="Heilman E.R."/>
            <person name="Heiman D."/>
            <person name="Hepburn T."/>
            <person name="Howarth C."/>
            <person name="Jen D."/>
            <person name="Larson L."/>
            <person name="Lewis B."/>
            <person name="Mehta T."/>
            <person name="Park D."/>
            <person name="Pearson M."/>
            <person name="Roberts A."/>
            <person name="Saif S."/>
            <person name="Shea T."/>
            <person name="Shenoy N."/>
            <person name="Sisk P."/>
            <person name="Stolte C."/>
            <person name="Sykes S."/>
            <person name="Walk T."/>
            <person name="White J."/>
            <person name="Yandava C."/>
            <person name="Haas B."/>
            <person name="Henn M.R."/>
            <person name="Nusbaum C."/>
            <person name="Birren B."/>
        </authorList>
    </citation>
    <scope>NUCLEOTIDE SEQUENCE [LARGE SCALE GENOMIC DNA]</scope>
    <source>
        <strain evidence="2">NA</strain>
    </source>
</reference>
<accession>J9EHJ5</accession>
<sequence>LFGKIGFCLLRKEMLIVELLAEEKMKKRRNDSLVADTMNSQRFFASNMELLKA</sequence>
<gene>
    <name evidence="1" type="ORF">WUBG_12605</name>
</gene>
<dbReference type="AlphaFoldDB" id="J9EHJ5"/>
<dbReference type="Proteomes" id="UP000004810">
    <property type="component" value="Unassembled WGS sequence"/>
</dbReference>
<comment type="caution">
    <text evidence="1">The sequence shown here is derived from an EMBL/GenBank/DDBJ whole genome shotgun (WGS) entry which is preliminary data.</text>
</comment>
<dbReference type="EMBL" id="ADBV01009008">
    <property type="protein sequence ID" value="EJW76487.1"/>
    <property type="molecule type" value="Genomic_DNA"/>
</dbReference>
<evidence type="ECO:0000313" key="2">
    <source>
        <dbReference type="Proteomes" id="UP000004810"/>
    </source>
</evidence>
<feature type="non-terminal residue" evidence="1">
    <location>
        <position position="1"/>
    </location>
</feature>
<protein>
    <submittedName>
        <fullName evidence="1">Uncharacterized protein</fullName>
    </submittedName>
</protein>
<proteinExistence type="predicted"/>
<name>J9EHJ5_WUCBA</name>
<organism evidence="1 2">
    <name type="scientific">Wuchereria bancrofti</name>
    <dbReference type="NCBI Taxonomy" id="6293"/>
    <lineage>
        <taxon>Eukaryota</taxon>
        <taxon>Metazoa</taxon>
        <taxon>Ecdysozoa</taxon>
        <taxon>Nematoda</taxon>
        <taxon>Chromadorea</taxon>
        <taxon>Rhabditida</taxon>
        <taxon>Spirurina</taxon>
        <taxon>Spiruromorpha</taxon>
        <taxon>Filarioidea</taxon>
        <taxon>Onchocercidae</taxon>
        <taxon>Wuchereria</taxon>
    </lineage>
</organism>